<dbReference type="Proteomes" id="UP000553209">
    <property type="component" value="Unassembled WGS sequence"/>
</dbReference>
<gene>
    <name evidence="1" type="ORF">HGB44_29545</name>
</gene>
<protein>
    <submittedName>
        <fullName evidence="1">Uncharacterized protein</fullName>
    </submittedName>
</protein>
<comment type="caution">
    <text evidence="1">The sequence shown here is derived from an EMBL/GenBank/DDBJ whole genome shotgun (WGS) entry which is preliminary data.</text>
</comment>
<sequence length="72" mass="7639">MEGYHMRPSAAVLTLREEFPDLLVCELHGGRGRPRLVATSARTIPTGQPGLVVCGGSEEPRKALRALEGGAV</sequence>
<dbReference type="AlphaFoldDB" id="A0A7X6MJL7"/>
<name>A0A7X6MJL7_9ACTN</name>
<evidence type="ECO:0000313" key="2">
    <source>
        <dbReference type="Proteomes" id="UP000553209"/>
    </source>
</evidence>
<evidence type="ECO:0000313" key="1">
    <source>
        <dbReference type="EMBL" id="NKZ01780.1"/>
    </source>
</evidence>
<accession>A0A7X6MJL7</accession>
<dbReference type="EMBL" id="JAAXPG010000043">
    <property type="protein sequence ID" value="NKZ01780.1"/>
    <property type="molecule type" value="Genomic_DNA"/>
</dbReference>
<organism evidence="1 2">
    <name type="scientific">Nocardiopsis alborubida</name>
    <dbReference type="NCBI Taxonomy" id="146802"/>
    <lineage>
        <taxon>Bacteria</taxon>
        <taxon>Bacillati</taxon>
        <taxon>Actinomycetota</taxon>
        <taxon>Actinomycetes</taxon>
        <taxon>Streptosporangiales</taxon>
        <taxon>Nocardiopsidaceae</taxon>
        <taxon>Nocardiopsis</taxon>
    </lineage>
</organism>
<keyword evidence="2" id="KW-1185">Reference proteome</keyword>
<proteinExistence type="predicted"/>
<reference evidence="1 2" key="1">
    <citation type="submission" date="2020-04" db="EMBL/GenBank/DDBJ databases">
        <title>MicrobeNet Type strains.</title>
        <authorList>
            <person name="Nicholson A.C."/>
        </authorList>
    </citation>
    <scope>NUCLEOTIDE SEQUENCE [LARGE SCALE GENOMIC DNA]</scope>
    <source>
        <strain evidence="1 2">ATCC 23612</strain>
    </source>
</reference>
<dbReference type="RefSeq" id="WP_061081691.1">
    <property type="nucleotide sequence ID" value="NZ_JAAXPG010000043.1"/>
</dbReference>